<dbReference type="GO" id="GO:0015171">
    <property type="term" value="F:amino acid transmembrane transporter activity"/>
    <property type="evidence" value="ECO:0007669"/>
    <property type="project" value="TreeGrafter"/>
</dbReference>
<evidence type="ECO:0000313" key="7">
    <source>
        <dbReference type="EMBL" id="PTX41392.1"/>
    </source>
</evidence>
<dbReference type="EMBL" id="QBKN01000029">
    <property type="protein sequence ID" value="PTX41392.1"/>
    <property type="molecule type" value="Genomic_DNA"/>
</dbReference>
<feature type="transmembrane region" description="Helical" evidence="6">
    <location>
        <begin position="124"/>
        <end position="142"/>
    </location>
</feature>
<keyword evidence="4 6" id="KW-1133">Transmembrane helix</keyword>
<dbReference type="RefSeq" id="WP_107978315.1">
    <property type="nucleotide sequence ID" value="NZ_BMEZ01000027.1"/>
</dbReference>
<sequence>MTPEIWITLAAANFAAYLAPGQNMALVGAATARSGLPGGLSAVGGILMAEFVWTAAALGLTLTAREIDGNVMLALQVSGGTYLVWSGWKVLNSPPSPEMAVLGASGGCFRNAFMGLWVGLANPLALVFFVSIFPGLVSAMAGETPLNLLAFCGTAVLVSSLAALAPYLVVSQVLVRAGQARRLNALSGGALLFVGLAAIAWTAAA</sequence>
<dbReference type="PANTHER" id="PTHR30086">
    <property type="entry name" value="ARGININE EXPORTER PROTEIN ARGO"/>
    <property type="match status" value="1"/>
</dbReference>
<evidence type="ECO:0000256" key="1">
    <source>
        <dbReference type="ARBA" id="ARBA00004651"/>
    </source>
</evidence>
<dbReference type="Proteomes" id="UP000244069">
    <property type="component" value="Unassembled WGS sequence"/>
</dbReference>
<dbReference type="Pfam" id="PF01810">
    <property type="entry name" value="LysE"/>
    <property type="match status" value="1"/>
</dbReference>
<feature type="transmembrane region" description="Helical" evidence="6">
    <location>
        <begin position="39"/>
        <end position="62"/>
    </location>
</feature>
<evidence type="ECO:0000256" key="4">
    <source>
        <dbReference type="ARBA" id="ARBA00022989"/>
    </source>
</evidence>
<accession>A0A2T6AC89</accession>
<evidence type="ECO:0000256" key="3">
    <source>
        <dbReference type="ARBA" id="ARBA00022692"/>
    </source>
</evidence>
<reference evidence="7 8" key="1">
    <citation type="submission" date="2018-04" db="EMBL/GenBank/DDBJ databases">
        <title>Genomic Encyclopedia of Archaeal and Bacterial Type Strains, Phase II (KMG-II): from individual species to whole genera.</title>
        <authorList>
            <person name="Goeker M."/>
        </authorList>
    </citation>
    <scope>NUCLEOTIDE SEQUENCE [LARGE SCALE GENOMIC DNA]</scope>
    <source>
        <strain evidence="7 8">DSM 29329</strain>
    </source>
</reference>
<proteinExistence type="predicted"/>
<name>A0A2T6AC89_9RHOB</name>
<keyword evidence="8" id="KW-1185">Reference proteome</keyword>
<organism evidence="7 8">
    <name type="scientific">Allosediminivita pacifica</name>
    <dbReference type="NCBI Taxonomy" id="1267769"/>
    <lineage>
        <taxon>Bacteria</taxon>
        <taxon>Pseudomonadati</taxon>
        <taxon>Pseudomonadota</taxon>
        <taxon>Alphaproteobacteria</taxon>
        <taxon>Rhodobacterales</taxon>
        <taxon>Paracoccaceae</taxon>
        <taxon>Allosediminivita</taxon>
    </lineage>
</organism>
<keyword evidence="3 6" id="KW-0812">Transmembrane</keyword>
<dbReference type="InterPro" id="IPR001123">
    <property type="entry name" value="LeuE-type"/>
</dbReference>
<dbReference type="GO" id="GO:0005886">
    <property type="term" value="C:plasma membrane"/>
    <property type="evidence" value="ECO:0007669"/>
    <property type="project" value="UniProtKB-SubCell"/>
</dbReference>
<gene>
    <name evidence="7" type="ORF">C8N44_12960</name>
</gene>
<feature type="transmembrane region" description="Helical" evidence="6">
    <location>
        <begin position="182"/>
        <end position="204"/>
    </location>
</feature>
<comment type="caution">
    <text evidence="7">The sequence shown here is derived from an EMBL/GenBank/DDBJ whole genome shotgun (WGS) entry which is preliminary data.</text>
</comment>
<dbReference type="PANTHER" id="PTHR30086:SF20">
    <property type="entry name" value="ARGININE EXPORTER PROTEIN ARGO-RELATED"/>
    <property type="match status" value="1"/>
</dbReference>
<comment type="subcellular location">
    <subcellularLocation>
        <location evidence="1">Cell membrane</location>
        <topology evidence="1">Multi-pass membrane protein</topology>
    </subcellularLocation>
</comment>
<evidence type="ECO:0000256" key="2">
    <source>
        <dbReference type="ARBA" id="ARBA00022475"/>
    </source>
</evidence>
<dbReference type="AlphaFoldDB" id="A0A2T6AC89"/>
<keyword evidence="2" id="KW-1003">Cell membrane</keyword>
<evidence type="ECO:0000256" key="6">
    <source>
        <dbReference type="SAM" id="Phobius"/>
    </source>
</evidence>
<protein>
    <submittedName>
        <fullName evidence="7">Threonine/homoserine/homoserine lactone efflux protein</fullName>
    </submittedName>
</protein>
<evidence type="ECO:0000256" key="5">
    <source>
        <dbReference type="ARBA" id="ARBA00023136"/>
    </source>
</evidence>
<feature type="transmembrane region" description="Helical" evidence="6">
    <location>
        <begin position="148"/>
        <end position="170"/>
    </location>
</feature>
<evidence type="ECO:0000313" key="8">
    <source>
        <dbReference type="Proteomes" id="UP000244069"/>
    </source>
</evidence>
<dbReference type="OrthoDB" id="9784202at2"/>
<keyword evidence="5 6" id="KW-0472">Membrane</keyword>